<keyword evidence="8" id="KW-1185">Reference proteome</keyword>
<reference evidence="8" key="1">
    <citation type="journal article" date="2019" name="Int. J. Syst. Evol. Microbiol.">
        <title>The Global Catalogue of Microorganisms (GCM) 10K type strain sequencing project: providing services to taxonomists for standard genome sequencing and annotation.</title>
        <authorList>
            <consortium name="The Broad Institute Genomics Platform"/>
            <consortium name="The Broad Institute Genome Sequencing Center for Infectious Disease"/>
            <person name="Wu L."/>
            <person name="Ma J."/>
        </authorList>
    </citation>
    <scope>NUCLEOTIDE SEQUENCE [LARGE SCALE GENOMIC DNA]</scope>
    <source>
        <strain evidence="8">CCUG 60524</strain>
    </source>
</reference>
<evidence type="ECO:0000313" key="7">
    <source>
        <dbReference type="EMBL" id="MFD0981524.1"/>
    </source>
</evidence>
<dbReference type="InterPro" id="IPR050176">
    <property type="entry name" value="LTTR"/>
</dbReference>
<dbReference type="Pfam" id="PF00126">
    <property type="entry name" value="HTH_1"/>
    <property type="match status" value="1"/>
</dbReference>
<keyword evidence="3" id="KW-0238">DNA-binding</keyword>
<evidence type="ECO:0000256" key="5">
    <source>
        <dbReference type="SAM" id="MobiDB-lite"/>
    </source>
</evidence>
<evidence type="ECO:0000256" key="2">
    <source>
        <dbReference type="ARBA" id="ARBA00023015"/>
    </source>
</evidence>
<dbReference type="EMBL" id="JBHTJT010000043">
    <property type="protein sequence ID" value="MFD0981524.1"/>
    <property type="molecule type" value="Genomic_DNA"/>
</dbReference>
<accession>A0ABW3IUM3</accession>
<comment type="similarity">
    <text evidence="1">Belongs to the LysR transcriptional regulatory family.</text>
</comment>
<protein>
    <submittedName>
        <fullName evidence="7">LysR family transcriptional regulator</fullName>
    </submittedName>
</protein>
<sequence length="227" mass="25462">MRHSNPAECPWIIQSQESSQFKVPDATEEKRDGVDHAALRPFKEIVRTGRVERAVASFKVIPSAVSQSIMHLEERVGEVLIEREAPCNATDRRLAFRRHKDRVGMLEKDLRNSCQSPPIPKASHSKEPSTWRTMPTAPGTSFLGAIATFARATDDLVSLAIDDEDHTADWMRRGRLLAAVTALVRPMHQCPATPLGWLRSQATASPDFVDRYFLTASPRRLSKTRPL</sequence>
<dbReference type="RefSeq" id="WP_386076583.1">
    <property type="nucleotide sequence ID" value="NZ_JBHTJT010000043.1"/>
</dbReference>
<dbReference type="SUPFAM" id="SSF46785">
    <property type="entry name" value="Winged helix' DNA-binding domain"/>
    <property type="match status" value="1"/>
</dbReference>
<evidence type="ECO:0000256" key="1">
    <source>
        <dbReference type="ARBA" id="ARBA00009437"/>
    </source>
</evidence>
<keyword evidence="2" id="KW-0805">Transcription regulation</keyword>
<dbReference type="InterPro" id="IPR000847">
    <property type="entry name" value="LysR_HTH_N"/>
</dbReference>
<gene>
    <name evidence="7" type="ORF">ACFQ2S_17975</name>
</gene>
<keyword evidence="4" id="KW-0804">Transcription</keyword>
<dbReference type="Gene3D" id="3.40.190.10">
    <property type="entry name" value="Periplasmic binding protein-like II"/>
    <property type="match status" value="1"/>
</dbReference>
<comment type="caution">
    <text evidence="7">The sequence shown here is derived from an EMBL/GenBank/DDBJ whole genome shotgun (WGS) entry which is preliminary data.</text>
</comment>
<evidence type="ECO:0000256" key="4">
    <source>
        <dbReference type="ARBA" id="ARBA00023163"/>
    </source>
</evidence>
<dbReference type="PANTHER" id="PTHR30579:SF2">
    <property type="entry name" value="HTH-TYPE TRANSCRIPTIONAL REGULATOR ARGP"/>
    <property type="match status" value="1"/>
</dbReference>
<feature type="domain" description="HTH lysR-type" evidence="6">
    <location>
        <begin position="38"/>
        <end position="84"/>
    </location>
</feature>
<feature type="region of interest" description="Disordered" evidence="5">
    <location>
        <begin position="110"/>
        <end position="133"/>
    </location>
</feature>
<dbReference type="Proteomes" id="UP001597108">
    <property type="component" value="Unassembled WGS sequence"/>
</dbReference>
<organism evidence="7 8">
    <name type="scientific">Tropicimonas aquimaris</name>
    <dbReference type="NCBI Taxonomy" id="914152"/>
    <lineage>
        <taxon>Bacteria</taxon>
        <taxon>Pseudomonadati</taxon>
        <taxon>Pseudomonadota</taxon>
        <taxon>Alphaproteobacteria</taxon>
        <taxon>Rhodobacterales</taxon>
        <taxon>Roseobacteraceae</taxon>
        <taxon>Tropicimonas</taxon>
    </lineage>
</organism>
<evidence type="ECO:0000259" key="6">
    <source>
        <dbReference type="Pfam" id="PF00126"/>
    </source>
</evidence>
<dbReference type="InterPro" id="IPR036390">
    <property type="entry name" value="WH_DNA-bd_sf"/>
</dbReference>
<dbReference type="InterPro" id="IPR036388">
    <property type="entry name" value="WH-like_DNA-bd_sf"/>
</dbReference>
<proteinExistence type="inferred from homology"/>
<dbReference type="PANTHER" id="PTHR30579">
    <property type="entry name" value="TRANSCRIPTIONAL REGULATOR"/>
    <property type="match status" value="1"/>
</dbReference>
<evidence type="ECO:0000313" key="8">
    <source>
        <dbReference type="Proteomes" id="UP001597108"/>
    </source>
</evidence>
<dbReference type="Gene3D" id="1.10.10.10">
    <property type="entry name" value="Winged helix-like DNA-binding domain superfamily/Winged helix DNA-binding domain"/>
    <property type="match status" value="1"/>
</dbReference>
<name>A0ABW3IUM3_9RHOB</name>
<evidence type="ECO:0000256" key="3">
    <source>
        <dbReference type="ARBA" id="ARBA00023125"/>
    </source>
</evidence>